<dbReference type="RefSeq" id="XP_047765223.1">
    <property type="nucleotide sequence ID" value="XM_047910396.1"/>
</dbReference>
<proteinExistence type="predicted"/>
<dbReference type="GeneID" id="71991126"/>
<reference evidence="2" key="1">
    <citation type="submission" date="2021-12" db="EMBL/GenBank/DDBJ databases">
        <authorList>
            <person name="Zaccaron A."/>
            <person name="Stergiopoulos I."/>
        </authorList>
    </citation>
    <scope>NUCLEOTIDE SEQUENCE</scope>
    <source>
        <strain evidence="2">Race5_Kim</strain>
    </source>
</reference>
<reference evidence="2" key="2">
    <citation type="journal article" date="2022" name="Microb. Genom.">
        <title>A chromosome-scale genome assembly of the tomato pathogen Cladosporium fulvum reveals a compartmentalized genome architecture and the presence of a dispensable chromosome.</title>
        <authorList>
            <person name="Zaccaron A.Z."/>
            <person name="Chen L.H."/>
            <person name="Samaras A."/>
            <person name="Stergiopoulos I."/>
        </authorList>
    </citation>
    <scope>NUCLEOTIDE SEQUENCE</scope>
    <source>
        <strain evidence="2">Race5_Kim</strain>
    </source>
</reference>
<evidence type="ECO:0000313" key="3">
    <source>
        <dbReference type="Proteomes" id="UP000756132"/>
    </source>
</evidence>
<keyword evidence="1" id="KW-0812">Transmembrane</keyword>
<protein>
    <submittedName>
        <fullName evidence="2">Uncharacterized protein</fullName>
    </submittedName>
</protein>
<dbReference type="OrthoDB" id="10545667at2759"/>
<dbReference type="Proteomes" id="UP000756132">
    <property type="component" value="Chromosome 8"/>
</dbReference>
<evidence type="ECO:0000256" key="1">
    <source>
        <dbReference type="SAM" id="Phobius"/>
    </source>
</evidence>
<keyword evidence="1" id="KW-1133">Transmembrane helix</keyword>
<keyword evidence="3" id="KW-1185">Reference proteome</keyword>
<gene>
    <name evidence="2" type="ORF">CLAFUR5_11248</name>
</gene>
<keyword evidence="1" id="KW-0472">Membrane</keyword>
<dbReference type="EMBL" id="CP090170">
    <property type="protein sequence ID" value="UJO20857.1"/>
    <property type="molecule type" value="Genomic_DNA"/>
</dbReference>
<organism evidence="2 3">
    <name type="scientific">Passalora fulva</name>
    <name type="common">Tomato leaf mold</name>
    <name type="synonym">Cladosporium fulvum</name>
    <dbReference type="NCBI Taxonomy" id="5499"/>
    <lineage>
        <taxon>Eukaryota</taxon>
        <taxon>Fungi</taxon>
        <taxon>Dikarya</taxon>
        <taxon>Ascomycota</taxon>
        <taxon>Pezizomycotina</taxon>
        <taxon>Dothideomycetes</taxon>
        <taxon>Dothideomycetidae</taxon>
        <taxon>Mycosphaerellales</taxon>
        <taxon>Mycosphaerellaceae</taxon>
        <taxon>Fulvia</taxon>
    </lineage>
</organism>
<name>A0A9Q8PEC3_PASFU</name>
<feature type="transmembrane region" description="Helical" evidence="1">
    <location>
        <begin position="55"/>
        <end position="74"/>
    </location>
</feature>
<evidence type="ECO:0000313" key="2">
    <source>
        <dbReference type="EMBL" id="UJO20857.1"/>
    </source>
</evidence>
<dbReference type="AlphaFoldDB" id="A0A9Q8PEC3"/>
<accession>A0A9Q8PEC3</accession>
<dbReference type="KEGG" id="ffu:CLAFUR5_11248"/>
<sequence>MCWRAGISIFFFPSLLLFYIPNNHDIPVPPAHNDNFHSYFTTAREQIDIMKQGRFNASLLLLASIAAWCAAVPLNGTTSIARRMDPDDMGPEEVVNRMGELHSVGGCWINYMIMPVLPNMNDVRDLAMRHVLPSGWSRNDRTGERLPPPVQEIHKLDGVQGLRQMDTHPTPPVSLHRAGWVWAELDHNRRYLYDGTQEPPAGWSFHGLYNRHQRAIVITRAYGKDINTTPYPLPPTHDQFLQRPPGIYEWSQLTWMEFRKIQMREHCKPIRTAMFPALEGTPEDVYFFRYAGNRLRNSNVPLPPKPGFTFPIGSYGHQLLLGTPLGQQMSRLMYENKHITDPSVIVAIHVWDSGAPGGMMPTVVFSAERYDARIRDMRQANLDAGGDEPMFNDWPHKFLPNFVRRERAPRGAR</sequence>